<evidence type="ECO:0000313" key="2">
    <source>
        <dbReference type="EMBL" id="GAA1706471.1"/>
    </source>
</evidence>
<name>A0ABN2IK08_9ACTN</name>
<organism evidence="2 3">
    <name type="scientific">Fodinicola feengrottensis</name>
    <dbReference type="NCBI Taxonomy" id="435914"/>
    <lineage>
        <taxon>Bacteria</taxon>
        <taxon>Bacillati</taxon>
        <taxon>Actinomycetota</taxon>
        <taxon>Actinomycetes</taxon>
        <taxon>Mycobacteriales</taxon>
        <taxon>Fodinicola</taxon>
    </lineage>
</organism>
<dbReference type="Proteomes" id="UP001500618">
    <property type="component" value="Unassembled WGS sequence"/>
</dbReference>
<dbReference type="Pfam" id="PF13521">
    <property type="entry name" value="AAA_28"/>
    <property type="match status" value="1"/>
</dbReference>
<evidence type="ECO:0000313" key="3">
    <source>
        <dbReference type="Proteomes" id="UP001500618"/>
    </source>
</evidence>
<dbReference type="InterPro" id="IPR038727">
    <property type="entry name" value="NadR/Ttd14_AAA_dom"/>
</dbReference>
<dbReference type="Gene3D" id="3.40.50.300">
    <property type="entry name" value="P-loop containing nucleotide triphosphate hydrolases"/>
    <property type="match status" value="1"/>
</dbReference>
<proteinExistence type="predicted"/>
<accession>A0ABN2IK08</accession>
<dbReference type="RefSeq" id="WP_279581679.1">
    <property type="nucleotide sequence ID" value="NZ_WOTO01000034.1"/>
</dbReference>
<feature type="domain" description="NadR/Ttd14 AAA" evidence="1">
    <location>
        <begin position="17"/>
        <end position="181"/>
    </location>
</feature>
<dbReference type="EMBL" id="BAAANY010000031">
    <property type="protein sequence ID" value="GAA1706471.1"/>
    <property type="molecule type" value="Genomic_DNA"/>
</dbReference>
<dbReference type="SUPFAM" id="SSF52540">
    <property type="entry name" value="P-loop containing nucleoside triphosphate hydrolases"/>
    <property type="match status" value="1"/>
</dbReference>
<gene>
    <name evidence="2" type="ORF">GCM10009765_64890</name>
</gene>
<sequence length="195" mass="21647">MIDKTADVATKDPDRLVVVTGGPGAGKTTLIEALGRRGFGITEEAGRAIIREQVAIGGLALPWDDTALFAEIMLTWELRSYRGAERDPARIVFFDRGVPDLAGYLRLLRRPVPAHFEAAIRKFRYHRKVFVAPPWAAIYAQDSERKQTFAEAQRTYEAIIGAYADHGYDLVELPLVPVGERADFVLTHLAAAWPS</sequence>
<reference evidence="2 3" key="1">
    <citation type="journal article" date="2019" name="Int. J. Syst. Evol. Microbiol.">
        <title>The Global Catalogue of Microorganisms (GCM) 10K type strain sequencing project: providing services to taxonomists for standard genome sequencing and annotation.</title>
        <authorList>
            <consortium name="The Broad Institute Genomics Platform"/>
            <consortium name="The Broad Institute Genome Sequencing Center for Infectious Disease"/>
            <person name="Wu L."/>
            <person name="Ma J."/>
        </authorList>
    </citation>
    <scope>NUCLEOTIDE SEQUENCE [LARGE SCALE GENOMIC DNA]</scope>
    <source>
        <strain evidence="2 3">JCM 14718</strain>
    </source>
</reference>
<comment type="caution">
    <text evidence="2">The sequence shown here is derived from an EMBL/GenBank/DDBJ whole genome shotgun (WGS) entry which is preliminary data.</text>
</comment>
<dbReference type="InterPro" id="IPR027417">
    <property type="entry name" value="P-loop_NTPase"/>
</dbReference>
<evidence type="ECO:0000259" key="1">
    <source>
        <dbReference type="Pfam" id="PF13521"/>
    </source>
</evidence>
<protein>
    <submittedName>
        <fullName evidence="2">AAA family ATPase</fullName>
    </submittedName>
</protein>
<keyword evidence="3" id="KW-1185">Reference proteome</keyword>